<evidence type="ECO:0000313" key="2">
    <source>
        <dbReference type="Proteomes" id="UP000037848"/>
    </source>
</evidence>
<evidence type="ECO:0000313" key="1">
    <source>
        <dbReference type="EMBL" id="KPH56593.1"/>
    </source>
</evidence>
<protein>
    <submittedName>
        <fullName evidence="1">Uncharacterized protein</fullName>
    </submittedName>
</protein>
<gene>
    <name evidence="1" type="ORF">ADS77_21370</name>
</gene>
<reference evidence="1 2" key="1">
    <citation type="submission" date="2015-08" db="EMBL/GenBank/DDBJ databases">
        <title>Draft Genome Sequence of Pseudoalteromonas porphyrae UCD-SED14.</title>
        <authorList>
            <person name="Coil D.A."/>
            <person name="Jospin G."/>
            <person name="Lee R.D."/>
            <person name="Eisen J.A."/>
        </authorList>
    </citation>
    <scope>NUCLEOTIDE SEQUENCE [LARGE SCALE GENOMIC DNA]</scope>
    <source>
        <strain evidence="1 2">UCD-SED14</strain>
    </source>
</reference>
<organism evidence="1 2">
    <name type="scientific">Pseudoalteromonas porphyrae</name>
    <dbReference type="NCBI Taxonomy" id="187330"/>
    <lineage>
        <taxon>Bacteria</taxon>
        <taxon>Pseudomonadati</taxon>
        <taxon>Pseudomonadota</taxon>
        <taxon>Gammaproteobacteria</taxon>
        <taxon>Alteromonadales</taxon>
        <taxon>Pseudoalteromonadaceae</taxon>
        <taxon>Pseudoalteromonas</taxon>
    </lineage>
</organism>
<dbReference type="Proteomes" id="UP000037848">
    <property type="component" value="Unassembled WGS sequence"/>
</dbReference>
<dbReference type="PATRIC" id="fig|187330.3.peg.4419"/>
<keyword evidence="2" id="KW-1185">Reference proteome</keyword>
<accession>A0A0N1MR35</accession>
<sequence length="110" mass="11976">MGEAADVALLIELGADQRVLQVTKQHPGGTVVDHEHGRSAFQLGKLVTVPVEAVLVGGEETLEVLLHEGRPLHLVDHHRQLGIADLARIADHGELALLERFHKGLVKRLL</sequence>
<comment type="caution">
    <text evidence="1">The sequence shown here is derived from an EMBL/GenBank/DDBJ whole genome shotgun (WGS) entry which is preliminary data.</text>
</comment>
<proteinExistence type="predicted"/>
<name>A0A0N1MR35_9GAMM</name>
<dbReference type="AlphaFoldDB" id="A0A0N1MR35"/>
<dbReference type="EMBL" id="LHPH01000097">
    <property type="protein sequence ID" value="KPH56593.1"/>
    <property type="molecule type" value="Genomic_DNA"/>
</dbReference>